<dbReference type="InterPro" id="IPR000836">
    <property type="entry name" value="PRTase_dom"/>
</dbReference>
<dbReference type="InterPro" id="IPR029057">
    <property type="entry name" value="PRTase-like"/>
</dbReference>
<comment type="similarity">
    <text evidence="1">Belongs to the ComF/GntX family.</text>
</comment>
<feature type="domain" description="Phosphoribosyltransferase" evidence="2">
    <location>
        <begin position="158"/>
        <end position="238"/>
    </location>
</feature>
<protein>
    <submittedName>
        <fullName evidence="4">ComF family protein</fullName>
    </submittedName>
</protein>
<comment type="caution">
    <text evidence="4">The sequence shown here is derived from an EMBL/GenBank/DDBJ whole genome shotgun (WGS) entry which is preliminary data.</text>
</comment>
<gene>
    <name evidence="4" type="ORF">LZ518_01685</name>
</gene>
<organism evidence="4 5">
    <name type="scientific">Sphingomonas brevis</name>
    <dbReference type="NCBI Taxonomy" id="2908206"/>
    <lineage>
        <taxon>Bacteria</taxon>
        <taxon>Pseudomonadati</taxon>
        <taxon>Pseudomonadota</taxon>
        <taxon>Alphaproteobacteria</taxon>
        <taxon>Sphingomonadales</taxon>
        <taxon>Sphingomonadaceae</taxon>
        <taxon>Sphingomonas</taxon>
    </lineage>
</organism>
<dbReference type="CDD" id="cd06223">
    <property type="entry name" value="PRTases_typeI"/>
    <property type="match status" value="1"/>
</dbReference>
<accession>A0ABT0S6V4</accession>
<evidence type="ECO:0000259" key="3">
    <source>
        <dbReference type="Pfam" id="PF18912"/>
    </source>
</evidence>
<name>A0ABT0S6V4_9SPHN</name>
<sequence length="248" mass="27540">MASAIVRPLWGLCNLLLDFALPPSCAGCGEIIDEVGAFCPECWRKLEWLGNSGCQRCGLPLAGTEAEVCGRCLAAPPKLDRIRAAVAYEEIPRSVALRLKYGRKVALARTMARYMAPLKGEWGDKTIIMPVPLHRWRLWRRGFNQSALVASELSRQWALPVARHALRRVKQTKPLKGLNHSQRRKAVAGAFTMRDPFAVKDKIVVLIDDVLTSGSTAEACARSLRKAGASRVELICWARVVRPSQLMR</sequence>
<proteinExistence type="inferred from homology"/>
<evidence type="ECO:0000256" key="1">
    <source>
        <dbReference type="ARBA" id="ARBA00008007"/>
    </source>
</evidence>
<dbReference type="Proteomes" id="UP001165383">
    <property type="component" value="Unassembled WGS sequence"/>
</dbReference>
<evidence type="ECO:0000313" key="4">
    <source>
        <dbReference type="EMBL" id="MCL6739851.1"/>
    </source>
</evidence>
<dbReference type="PANTHER" id="PTHR47505:SF1">
    <property type="entry name" value="DNA UTILIZATION PROTEIN YHGH"/>
    <property type="match status" value="1"/>
</dbReference>
<dbReference type="RefSeq" id="WP_249914320.1">
    <property type="nucleotide sequence ID" value="NZ_JAMGBB010000001.1"/>
</dbReference>
<dbReference type="InterPro" id="IPR044005">
    <property type="entry name" value="DZR_2"/>
</dbReference>
<reference evidence="4" key="1">
    <citation type="submission" date="2022-05" db="EMBL/GenBank/DDBJ databases">
        <authorList>
            <person name="Jo J.-H."/>
            <person name="Im W.-T."/>
        </authorList>
    </citation>
    <scope>NUCLEOTIDE SEQUENCE</scope>
    <source>
        <strain evidence="4">RB56-2</strain>
    </source>
</reference>
<dbReference type="Pfam" id="PF18912">
    <property type="entry name" value="DZR_2"/>
    <property type="match status" value="1"/>
</dbReference>
<dbReference type="Pfam" id="PF00156">
    <property type="entry name" value="Pribosyltran"/>
    <property type="match status" value="1"/>
</dbReference>
<dbReference type="EMBL" id="JAMGBB010000001">
    <property type="protein sequence ID" value="MCL6739851.1"/>
    <property type="molecule type" value="Genomic_DNA"/>
</dbReference>
<dbReference type="SUPFAM" id="SSF53271">
    <property type="entry name" value="PRTase-like"/>
    <property type="match status" value="1"/>
</dbReference>
<dbReference type="PANTHER" id="PTHR47505">
    <property type="entry name" value="DNA UTILIZATION PROTEIN YHGH"/>
    <property type="match status" value="1"/>
</dbReference>
<dbReference type="InterPro" id="IPR051910">
    <property type="entry name" value="ComF/GntX_DNA_util-trans"/>
</dbReference>
<feature type="domain" description="Double zinc ribbon" evidence="3">
    <location>
        <begin position="16"/>
        <end position="73"/>
    </location>
</feature>
<dbReference type="Gene3D" id="3.40.50.2020">
    <property type="match status" value="1"/>
</dbReference>
<evidence type="ECO:0000259" key="2">
    <source>
        <dbReference type="Pfam" id="PF00156"/>
    </source>
</evidence>
<evidence type="ECO:0000313" key="5">
    <source>
        <dbReference type="Proteomes" id="UP001165383"/>
    </source>
</evidence>
<keyword evidence="5" id="KW-1185">Reference proteome</keyword>